<comment type="similarity">
    <text evidence="1">Belongs to the ABC transporter superfamily.</text>
</comment>
<keyword evidence="2" id="KW-0813">Transport</keyword>
<dbReference type="CDD" id="cd03257">
    <property type="entry name" value="ABC_NikE_OppD_transporters"/>
    <property type="match status" value="1"/>
</dbReference>
<evidence type="ECO:0000256" key="3">
    <source>
        <dbReference type="ARBA" id="ARBA00022741"/>
    </source>
</evidence>
<dbReference type="InterPro" id="IPR017871">
    <property type="entry name" value="ABC_transporter-like_CS"/>
</dbReference>
<gene>
    <name evidence="6" type="ORF">RMCB_6504</name>
</gene>
<reference evidence="7" key="2">
    <citation type="submission" date="2016-02" db="EMBL/GenBank/DDBJ databases">
        <title>Draft genome sequence of five rapidly growing Mycobacterium species.</title>
        <authorList>
            <person name="Katahira K."/>
            <person name="Gotou Y."/>
            <person name="Iida K."/>
            <person name="Ogura Y."/>
            <person name="Hayashi T."/>
        </authorList>
    </citation>
    <scope>NUCLEOTIDE SEQUENCE [LARGE SCALE GENOMIC DNA]</scope>
    <source>
        <strain evidence="7">JCM15654</strain>
    </source>
</reference>
<dbReference type="STRING" id="146020.RMCB_6504"/>
<dbReference type="PROSITE" id="PS50893">
    <property type="entry name" value="ABC_TRANSPORTER_2"/>
    <property type="match status" value="1"/>
</dbReference>
<comment type="caution">
    <text evidence="6">The sequence shown here is derived from an EMBL/GenBank/DDBJ whole genome shotgun (WGS) entry which is preliminary data.</text>
</comment>
<dbReference type="GO" id="GO:0016887">
    <property type="term" value="F:ATP hydrolysis activity"/>
    <property type="evidence" value="ECO:0007669"/>
    <property type="project" value="InterPro"/>
</dbReference>
<dbReference type="Pfam" id="PF00005">
    <property type="entry name" value="ABC_tran"/>
    <property type="match status" value="1"/>
</dbReference>
<dbReference type="PANTHER" id="PTHR43776">
    <property type="entry name" value="TRANSPORT ATP-BINDING PROTEIN"/>
    <property type="match status" value="1"/>
</dbReference>
<dbReference type="RefSeq" id="WP_062832002.1">
    <property type="nucleotide sequence ID" value="NZ_BCSX01000054.1"/>
</dbReference>
<keyword evidence="3" id="KW-0547">Nucleotide-binding</keyword>
<dbReference type="GO" id="GO:0005524">
    <property type="term" value="F:ATP binding"/>
    <property type="evidence" value="ECO:0007669"/>
    <property type="project" value="UniProtKB-KW"/>
</dbReference>
<keyword evidence="4" id="KW-0067">ATP-binding</keyword>
<dbReference type="SUPFAM" id="SSF52540">
    <property type="entry name" value="P-loop containing nucleoside triphosphate hydrolases"/>
    <property type="match status" value="1"/>
</dbReference>
<dbReference type="Gene3D" id="3.40.50.300">
    <property type="entry name" value="P-loop containing nucleotide triphosphate hydrolases"/>
    <property type="match status" value="1"/>
</dbReference>
<evidence type="ECO:0000313" key="7">
    <source>
        <dbReference type="Proteomes" id="UP000069620"/>
    </source>
</evidence>
<dbReference type="GO" id="GO:0055085">
    <property type="term" value="P:transmembrane transport"/>
    <property type="evidence" value="ECO:0007669"/>
    <property type="project" value="UniProtKB-ARBA"/>
</dbReference>
<evidence type="ECO:0000259" key="5">
    <source>
        <dbReference type="PROSITE" id="PS50893"/>
    </source>
</evidence>
<dbReference type="AlphaFoldDB" id="A0A100W6A4"/>
<dbReference type="PROSITE" id="PS00211">
    <property type="entry name" value="ABC_TRANSPORTER_1"/>
    <property type="match status" value="1"/>
</dbReference>
<evidence type="ECO:0000256" key="4">
    <source>
        <dbReference type="ARBA" id="ARBA00022840"/>
    </source>
</evidence>
<dbReference type="SMART" id="SM00382">
    <property type="entry name" value="AAA"/>
    <property type="match status" value="1"/>
</dbReference>
<accession>A0A100W6A4</accession>
<dbReference type="EMBL" id="BCSX01000054">
    <property type="protein sequence ID" value="GAS92408.1"/>
    <property type="molecule type" value="Genomic_DNA"/>
</dbReference>
<sequence length="277" mass="30108">MTDGAEPQPLIEVTDVSRIFSRRGVATRAVDGVSCRMTAGRDLGIVGESGSGKTTLARIIMGLETATSGTVRVLGEDLTRPAHRQRERLRRARMVQMVYQDPYGSLDPRATVRACLDEVLRLHPPADATSRPDRIGELADLVGLSTAQLDRTPRELSGGQCQRVAIARALAVEPRIVILDEAVAALDISIQAQILNLLADLRDELGTAYLLISHDLGVVRQLTDDVVVMHRGRIVESGSTEQVLTAPRQPYTQRLKASIPSEQWREPGVLERLGAGG</sequence>
<reference evidence="7" key="1">
    <citation type="journal article" date="2016" name="Genome Announc.">
        <title>Draft Genome Sequences of Five Rapidly Growing Mycobacterium Species, M. thermoresistibile, M. fortuitum subsp. acetamidolyticum, M. canariasense, M. brisbanense, and M. novocastrense.</title>
        <authorList>
            <person name="Katahira K."/>
            <person name="Ogura Y."/>
            <person name="Gotoh Y."/>
            <person name="Hayashi T."/>
        </authorList>
    </citation>
    <scope>NUCLEOTIDE SEQUENCE [LARGE SCALE GENOMIC DNA]</scope>
    <source>
        <strain evidence="7">JCM15654</strain>
    </source>
</reference>
<proteinExistence type="inferred from homology"/>
<dbReference type="InterPro" id="IPR003593">
    <property type="entry name" value="AAA+_ATPase"/>
</dbReference>
<organism evidence="6 7">
    <name type="scientific">Mycolicibacterium brisbanense</name>
    <dbReference type="NCBI Taxonomy" id="146020"/>
    <lineage>
        <taxon>Bacteria</taxon>
        <taxon>Bacillati</taxon>
        <taxon>Actinomycetota</taxon>
        <taxon>Actinomycetes</taxon>
        <taxon>Mycobacteriales</taxon>
        <taxon>Mycobacteriaceae</taxon>
        <taxon>Mycolicibacterium</taxon>
    </lineage>
</organism>
<feature type="domain" description="ABC transporter" evidence="5">
    <location>
        <begin position="11"/>
        <end position="256"/>
    </location>
</feature>
<dbReference type="Proteomes" id="UP000069620">
    <property type="component" value="Unassembled WGS sequence"/>
</dbReference>
<protein>
    <submittedName>
        <fullName evidence="6">ABC transporter related protein</fullName>
    </submittedName>
</protein>
<dbReference type="OrthoDB" id="8036461at2"/>
<name>A0A100W6A4_9MYCO</name>
<dbReference type="InterPro" id="IPR050319">
    <property type="entry name" value="ABC_transp_ATP-bind"/>
</dbReference>
<dbReference type="PANTHER" id="PTHR43776:SF7">
    <property type="entry name" value="D,D-DIPEPTIDE TRANSPORT ATP-BINDING PROTEIN DDPF-RELATED"/>
    <property type="match status" value="1"/>
</dbReference>
<evidence type="ECO:0000256" key="2">
    <source>
        <dbReference type="ARBA" id="ARBA00022448"/>
    </source>
</evidence>
<dbReference type="InterPro" id="IPR027417">
    <property type="entry name" value="P-loop_NTPase"/>
</dbReference>
<dbReference type="InterPro" id="IPR003439">
    <property type="entry name" value="ABC_transporter-like_ATP-bd"/>
</dbReference>
<evidence type="ECO:0000256" key="1">
    <source>
        <dbReference type="ARBA" id="ARBA00005417"/>
    </source>
</evidence>
<keyword evidence="7" id="KW-1185">Reference proteome</keyword>
<evidence type="ECO:0000313" key="6">
    <source>
        <dbReference type="EMBL" id="GAS92408.1"/>
    </source>
</evidence>